<dbReference type="STRING" id="688270.Celal_1329"/>
<evidence type="ECO:0000313" key="1">
    <source>
        <dbReference type="EMBL" id="ADV48643.1"/>
    </source>
</evidence>
<dbReference type="Pfam" id="PF11322">
    <property type="entry name" value="DUF3124"/>
    <property type="match status" value="1"/>
</dbReference>
<keyword evidence="2" id="KW-1185">Reference proteome</keyword>
<accession>E6X845</accession>
<name>E6X845_CELAD</name>
<dbReference type="HOGENOM" id="CLU_112039_2_0_10"/>
<reference evidence="1 2" key="1">
    <citation type="journal article" date="2010" name="Stand. Genomic Sci.">
        <title>Complete genome sequence of Cellulophaga algicola type strain (IC166).</title>
        <authorList>
            <person name="Abt B."/>
            <person name="Lu M."/>
            <person name="Misra M."/>
            <person name="Han C."/>
            <person name="Nolan M."/>
            <person name="Lucas S."/>
            <person name="Hammon N."/>
            <person name="Deshpande S."/>
            <person name="Cheng J.F."/>
            <person name="Tapia R."/>
            <person name="Goodwin L."/>
            <person name="Pitluck S."/>
            <person name="Liolios K."/>
            <person name="Pagani I."/>
            <person name="Ivanova N."/>
            <person name="Mavromatis K."/>
            <person name="Ovchinikova G."/>
            <person name="Pati A."/>
            <person name="Chen A."/>
            <person name="Palaniappan K."/>
            <person name="Land M."/>
            <person name="Hauser L."/>
            <person name="Chang Y.J."/>
            <person name="Jeffries C.D."/>
            <person name="Detter J.C."/>
            <person name="Brambilla E."/>
            <person name="Rohde M."/>
            <person name="Tindall B.J."/>
            <person name="Goker M."/>
            <person name="Woyke T."/>
            <person name="Bristow J."/>
            <person name="Eisen J.A."/>
            <person name="Markowitz V."/>
            <person name="Hugenholtz P."/>
            <person name="Kyrpides N.C."/>
            <person name="Klenk H.P."/>
            <person name="Lapidus A."/>
        </authorList>
    </citation>
    <scope>NUCLEOTIDE SEQUENCE [LARGE SCALE GENOMIC DNA]</scope>
    <source>
        <strain evidence="2">DSM 14237 / IC166 / ACAM 630</strain>
    </source>
</reference>
<dbReference type="RefSeq" id="WP_013550126.1">
    <property type="nucleotide sequence ID" value="NC_014934.1"/>
</dbReference>
<organism evidence="1 2">
    <name type="scientific">Cellulophaga algicola (strain DSM 14237 / IC166 / ACAM 630)</name>
    <dbReference type="NCBI Taxonomy" id="688270"/>
    <lineage>
        <taxon>Bacteria</taxon>
        <taxon>Pseudomonadati</taxon>
        <taxon>Bacteroidota</taxon>
        <taxon>Flavobacteriia</taxon>
        <taxon>Flavobacteriales</taxon>
        <taxon>Flavobacteriaceae</taxon>
        <taxon>Cellulophaga</taxon>
    </lineage>
</organism>
<dbReference type="Proteomes" id="UP000008634">
    <property type="component" value="Chromosome"/>
</dbReference>
<dbReference type="OrthoDB" id="283474at2"/>
<protein>
    <recommendedName>
        <fullName evidence="3">DUF3124 domain-containing protein</fullName>
    </recommendedName>
</protein>
<dbReference type="eggNOG" id="ENOG5032TD0">
    <property type="taxonomic scope" value="Bacteria"/>
</dbReference>
<dbReference type="KEGG" id="cao:Celal_1329"/>
<proteinExistence type="predicted"/>
<evidence type="ECO:0000313" key="2">
    <source>
        <dbReference type="Proteomes" id="UP000008634"/>
    </source>
</evidence>
<sequence length="169" mass="18894">MKTVLSLCCLLFIFASCEDKEPKSSDTNLNWKQRMHTTTLPDSLESGSSYLSVYSQIYSVTEHVTHDLTATVSIRNTSRKDTLYITKGEYFDSQGKHLNTYIDKTIYLNPLETLAIVIAEKDKEGGPGANFIFDWQVKPSTSEPLFESVMISTSGSQGLSFTTQGKKID</sequence>
<dbReference type="AlphaFoldDB" id="E6X845"/>
<gene>
    <name evidence="1" type="ordered locus">Celal_1329</name>
</gene>
<dbReference type="PROSITE" id="PS51257">
    <property type="entry name" value="PROKAR_LIPOPROTEIN"/>
    <property type="match status" value="1"/>
</dbReference>
<dbReference type="EMBL" id="CP002453">
    <property type="protein sequence ID" value="ADV48643.1"/>
    <property type="molecule type" value="Genomic_DNA"/>
</dbReference>
<dbReference type="InterPro" id="IPR021471">
    <property type="entry name" value="DUF3124"/>
</dbReference>
<evidence type="ECO:0008006" key="3">
    <source>
        <dbReference type="Google" id="ProtNLM"/>
    </source>
</evidence>